<dbReference type="PANTHER" id="PTHR33625">
    <property type="entry name" value="OS08G0179900 PROTEIN"/>
    <property type="match status" value="1"/>
</dbReference>
<dbReference type="PANTHER" id="PTHR33625:SF4">
    <property type="entry name" value="OS08G0179900 PROTEIN"/>
    <property type="match status" value="1"/>
</dbReference>
<dbReference type="RefSeq" id="XP_008454597.2">
    <property type="nucleotide sequence ID" value="XM_008456375.2"/>
</dbReference>
<dbReference type="InParanoid" id="A0A1S3BYZ7"/>
<keyword evidence="1" id="KW-0472">Membrane</keyword>
<dbReference type="GeneID" id="103494971"/>
<keyword evidence="2" id="KW-1185">Reference proteome</keyword>
<dbReference type="AlphaFoldDB" id="A0A1S3BYZ7"/>
<dbReference type="Proteomes" id="UP001652600">
    <property type="component" value="Chromosome 4"/>
</dbReference>
<protein>
    <submittedName>
        <fullName evidence="3">Uncharacterized protein LOC103494971 isoform X1</fullName>
    </submittedName>
</protein>
<gene>
    <name evidence="3" type="primary">LOC103494971</name>
</gene>
<evidence type="ECO:0000256" key="1">
    <source>
        <dbReference type="SAM" id="Phobius"/>
    </source>
</evidence>
<sequence length="315" mass="33463">MGGGEFVRAAAKMAGAGAVNAGLRGSSAAPQFGQLLRTASRPSSVFVGSSSPVPPAKATVSAEVDVVQKPTWEFDDWEFANFENDMGMDSVGLKPRIVFGAVPSFDEAKEATMEVKEALDKVYLSSSPESDGSNLIVPLNRKIESVSCLSNETSLQSQNSVPQHAIQAFKLLKESAEAQTVVASIASDPNVWNAMLGNEALKSFLQSYQTNKVVEYHELTEGVEEASVGYSIGEQPQNESRNVFQKMLENIKTSIDDMLAKASSFIQNIFGPPPAEVSGGNDEATSGFSTAEKAMGSSIMGLVVIVVAVLLVKRS</sequence>
<evidence type="ECO:0000313" key="3">
    <source>
        <dbReference type="RefSeq" id="XP_008454597.2"/>
    </source>
</evidence>
<organism evidence="2 3">
    <name type="scientific">Cucumis melo</name>
    <name type="common">Muskmelon</name>
    <dbReference type="NCBI Taxonomy" id="3656"/>
    <lineage>
        <taxon>Eukaryota</taxon>
        <taxon>Viridiplantae</taxon>
        <taxon>Streptophyta</taxon>
        <taxon>Embryophyta</taxon>
        <taxon>Tracheophyta</taxon>
        <taxon>Spermatophyta</taxon>
        <taxon>Magnoliopsida</taxon>
        <taxon>eudicotyledons</taxon>
        <taxon>Gunneridae</taxon>
        <taxon>Pentapetalae</taxon>
        <taxon>rosids</taxon>
        <taxon>fabids</taxon>
        <taxon>Cucurbitales</taxon>
        <taxon>Cucurbitaceae</taxon>
        <taxon>Benincaseae</taxon>
        <taxon>Cucumis</taxon>
    </lineage>
</organism>
<dbReference type="eggNOG" id="ENOG502RZDK">
    <property type="taxonomic scope" value="Eukaryota"/>
</dbReference>
<accession>A0A1S3BYZ7</accession>
<keyword evidence="1" id="KW-0812">Transmembrane</keyword>
<proteinExistence type="predicted"/>
<name>A0A1S3BYZ7_CUCME</name>
<dbReference type="KEGG" id="cmo:103494971"/>
<evidence type="ECO:0000313" key="2">
    <source>
        <dbReference type="Proteomes" id="UP001652600"/>
    </source>
</evidence>
<dbReference type="Gramene" id="MELO3C018156.2.1">
    <property type="protein sequence ID" value="MELO3C018156.2.1"/>
    <property type="gene ID" value="MELO3C018156.2"/>
</dbReference>
<reference evidence="3" key="1">
    <citation type="submission" date="2025-08" db="UniProtKB">
        <authorList>
            <consortium name="RefSeq"/>
        </authorList>
    </citation>
    <scope>IDENTIFICATION</scope>
    <source>
        <tissue evidence="3">Stem</tissue>
    </source>
</reference>
<feature type="transmembrane region" description="Helical" evidence="1">
    <location>
        <begin position="294"/>
        <end position="312"/>
    </location>
</feature>
<keyword evidence="1" id="KW-1133">Transmembrane helix</keyword>